<comment type="caution">
    <text evidence="2">The sequence shown here is derived from an EMBL/GenBank/DDBJ whole genome shotgun (WGS) entry which is preliminary data.</text>
</comment>
<protein>
    <submittedName>
        <fullName evidence="2">Uncharacterized protein</fullName>
    </submittedName>
</protein>
<keyword evidence="1" id="KW-0472">Membrane</keyword>
<keyword evidence="3" id="KW-1185">Reference proteome</keyword>
<dbReference type="AlphaFoldDB" id="A0A9J5WZE3"/>
<dbReference type="OrthoDB" id="1750780at2759"/>
<proteinExistence type="predicted"/>
<feature type="transmembrane region" description="Helical" evidence="1">
    <location>
        <begin position="89"/>
        <end position="108"/>
    </location>
</feature>
<organism evidence="2 3">
    <name type="scientific">Solanum commersonii</name>
    <name type="common">Commerson's wild potato</name>
    <name type="synonym">Commerson's nightshade</name>
    <dbReference type="NCBI Taxonomy" id="4109"/>
    <lineage>
        <taxon>Eukaryota</taxon>
        <taxon>Viridiplantae</taxon>
        <taxon>Streptophyta</taxon>
        <taxon>Embryophyta</taxon>
        <taxon>Tracheophyta</taxon>
        <taxon>Spermatophyta</taxon>
        <taxon>Magnoliopsida</taxon>
        <taxon>eudicotyledons</taxon>
        <taxon>Gunneridae</taxon>
        <taxon>Pentapetalae</taxon>
        <taxon>asterids</taxon>
        <taxon>lamiids</taxon>
        <taxon>Solanales</taxon>
        <taxon>Solanaceae</taxon>
        <taxon>Solanoideae</taxon>
        <taxon>Solaneae</taxon>
        <taxon>Solanum</taxon>
    </lineage>
</organism>
<accession>A0A9J5WZE3</accession>
<evidence type="ECO:0000256" key="1">
    <source>
        <dbReference type="SAM" id="Phobius"/>
    </source>
</evidence>
<gene>
    <name evidence="2" type="ORF">H5410_051055</name>
</gene>
<dbReference type="Proteomes" id="UP000824120">
    <property type="component" value="Chromosome 10"/>
</dbReference>
<sequence length="173" mass="19952">MMTRIRSITSPKVIPHYPLDSFEHNVLLRTSPKRNLMLLFLHPRIDLFIKCHQLGIAERFSPPGKFVSQSSKTASSSLFSMALNCTRNLFVSSMQTFAYLTIMSLVPLPNMNDRSLLNLVWNYLILVLFLCFENRILAHMIVTTLVPRKGSLSNISSRDVFVLYCLFKMYMIN</sequence>
<dbReference type="EMBL" id="JACXVP010000010">
    <property type="protein sequence ID" value="KAG5580428.1"/>
    <property type="molecule type" value="Genomic_DNA"/>
</dbReference>
<evidence type="ECO:0000313" key="3">
    <source>
        <dbReference type="Proteomes" id="UP000824120"/>
    </source>
</evidence>
<reference evidence="2 3" key="1">
    <citation type="submission" date="2020-09" db="EMBL/GenBank/DDBJ databases">
        <title>De no assembly of potato wild relative species, Solanum commersonii.</title>
        <authorList>
            <person name="Cho K."/>
        </authorList>
    </citation>
    <scope>NUCLEOTIDE SEQUENCE [LARGE SCALE GENOMIC DNA]</scope>
    <source>
        <strain evidence="2">LZ3.2</strain>
        <tissue evidence="2">Leaf</tissue>
    </source>
</reference>
<feature type="transmembrane region" description="Helical" evidence="1">
    <location>
        <begin position="120"/>
        <end position="146"/>
    </location>
</feature>
<name>A0A9J5WZE3_SOLCO</name>
<keyword evidence="1" id="KW-1133">Transmembrane helix</keyword>
<evidence type="ECO:0000313" key="2">
    <source>
        <dbReference type="EMBL" id="KAG5580428.1"/>
    </source>
</evidence>
<keyword evidence="1" id="KW-0812">Transmembrane</keyword>